<reference evidence="2 3" key="1">
    <citation type="submission" date="2024-01" db="EMBL/GenBank/DDBJ databases">
        <title>Maribacter spp. originated from different algae showed divergent polysaccharides utilization ability.</title>
        <authorList>
            <person name="Wang H."/>
            <person name="Wu Y."/>
        </authorList>
    </citation>
    <scope>NUCLEOTIDE SEQUENCE [LARGE SCALE GENOMIC DNA]</scope>
    <source>
        <strain evidence="2 3">PR1</strain>
    </source>
</reference>
<dbReference type="EMBL" id="JAZDDG010000004">
    <property type="protein sequence ID" value="MEE1976433.1"/>
    <property type="molecule type" value="Genomic_DNA"/>
</dbReference>
<sequence>MKLDLQLYRGYANDTELVVYGHIFESWGPGNYKIDRNGLYHTFSIWKMFSINPLKNVKVTIEFKSVTASSVTNANGFFKFRLPYSFELPPGWHPYTITCQPKNHRYGIIETSELRKPYKTGISVISDIDDTFLVSHSSTIWKKLYVLLTRNVHQRKTFVDVVAHYKALERNQVHDGSPNSFFFVSSSEWNLYYFIIQFSILQKLPKAVLKLKDIKTGILDFLKTGGGNHDHKFHKIESIISFYPNNRYILLGDDSQKDADIYERISATYPKNIKAVYLRQVSKHQKSAIQAKLDHIENNNIPTCYFKSSATAIAHSIKIGIIQDS</sequence>
<name>A0ABU7ITZ6_9FLAO</name>
<comment type="caution">
    <text evidence="2">The sequence shown here is derived from an EMBL/GenBank/DDBJ whole genome shotgun (WGS) entry which is preliminary data.</text>
</comment>
<organism evidence="2 3">
    <name type="scientific">Maribacter cobaltidurans</name>
    <dbReference type="NCBI Taxonomy" id="1178778"/>
    <lineage>
        <taxon>Bacteria</taxon>
        <taxon>Pseudomonadati</taxon>
        <taxon>Bacteroidota</taxon>
        <taxon>Flavobacteriia</taxon>
        <taxon>Flavobacteriales</taxon>
        <taxon>Flavobacteriaceae</taxon>
        <taxon>Maribacter</taxon>
    </lineage>
</organism>
<evidence type="ECO:0000313" key="3">
    <source>
        <dbReference type="Proteomes" id="UP001356308"/>
    </source>
</evidence>
<feature type="domain" description="Phosphatidate phosphatase APP1 catalytic" evidence="1">
    <location>
        <begin position="122"/>
        <end position="280"/>
    </location>
</feature>
<evidence type="ECO:0000313" key="2">
    <source>
        <dbReference type="EMBL" id="MEE1976433.1"/>
    </source>
</evidence>
<keyword evidence="3" id="KW-1185">Reference proteome</keyword>
<proteinExistence type="predicted"/>
<dbReference type="Proteomes" id="UP001356308">
    <property type="component" value="Unassembled WGS sequence"/>
</dbReference>
<dbReference type="InterPro" id="IPR019236">
    <property type="entry name" value="APP1_cat"/>
</dbReference>
<dbReference type="Pfam" id="PF09949">
    <property type="entry name" value="APP1_cat"/>
    <property type="match status" value="1"/>
</dbReference>
<accession>A0ABU7ITZ6</accession>
<dbReference type="PANTHER" id="PTHR28208:SF3">
    <property type="entry name" value="PHOSPHATIDATE PHOSPHATASE APP1"/>
    <property type="match status" value="1"/>
</dbReference>
<gene>
    <name evidence="2" type="ORF">V1I91_10160</name>
</gene>
<evidence type="ECO:0000259" key="1">
    <source>
        <dbReference type="Pfam" id="PF09949"/>
    </source>
</evidence>
<dbReference type="InterPro" id="IPR052935">
    <property type="entry name" value="Mg2+_PAP"/>
</dbReference>
<protein>
    <submittedName>
        <fullName evidence="2">Phosphatase domain-containing protein</fullName>
    </submittedName>
</protein>
<dbReference type="PANTHER" id="PTHR28208">
    <property type="entry name" value="PHOSPHATIDATE PHOSPHATASE APP1"/>
    <property type="match status" value="1"/>
</dbReference>
<dbReference type="RefSeq" id="WP_272651132.1">
    <property type="nucleotide sequence ID" value="NZ_JAZDDG010000004.1"/>
</dbReference>